<evidence type="ECO:0000256" key="1">
    <source>
        <dbReference type="SAM" id="Phobius"/>
    </source>
</evidence>
<reference evidence="3 4" key="1">
    <citation type="submission" date="2025-05" db="UniProtKB">
        <authorList>
            <consortium name="RefSeq"/>
        </authorList>
    </citation>
    <scope>NUCLEOTIDE SEQUENCE [LARGE SCALE GENOMIC DNA]</scope>
</reference>
<evidence type="ECO:0000313" key="3">
    <source>
        <dbReference type="Proteomes" id="UP001652625"/>
    </source>
</evidence>
<feature type="transmembrane region" description="Helical" evidence="1">
    <location>
        <begin position="332"/>
        <end position="358"/>
    </location>
</feature>
<gene>
    <name evidence="4 5" type="primary">LOC101239463</name>
</gene>
<evidence type="ECO:0000313" key="4">
    <source>
        <dbReference type="RefSeq" id="XP_065647107.1"/>
    </source>
</evidence>
<evidence type="ECO:0000259" key="2">
    <source>
        <dbReference type="PROSITE" id="PS50024"/>
    </source>
</evidence>
<feature type="domain" description="SEA" evidence="2">
    <location>
        <begin position="207"/>
        <end position="322"/>
    </location>
</feature>
<accession>A0ABM4BDS7</accession>
<organism evidence="3 5">
    <name type="scientific">Hydra vulgaris</name>
    <name type="common">Hydra</name>
    <name type="synonym">Hydra attenuata</name>
    <dbReference type="NCBI Taxonomy" id="6087"/>
    <lineage>
        <taxon>Eukaryota</taxon>
        <taxon>Metazoa</taxon>
        <taxon>Cnidaria</taxon>
        <taxon>Hydrozoa</taxon>
        <taxon>Hydroidolina</taxon>
        <taxon>Anthoathecata</taxon>
        <taxon>Aplanulata</taxon>
        <taxon>Hydridae</taxon>
        <taxon>Hydra</taxon>
    </lineage>
</organism>
<dbReference type="GeneID" id="101239463"/>
<dbReference type="RefSeq" id="XP_065647108.1">
    <property type="nucleotide sequence ID" value="XM_065791036.1"/>
</dbReference>
<keyword evidence="1" id="KW-0812">Transmembrane</keyword>
<dbReference type="RefSeq" id="XP_065647107.1">
    <property type="nucleotide sequence ID" value="XM_065791035.1"/>
</dbReference>
<sequence>MAAIATRWCFFYYFLALRYATLIFSVSTDDTSSLLLLSDINLSINKIKTDFFESTSNSYLNDETVITSNIDTTINNEITIASNISTIMITPSNNVLTTPTTSLTTSTSTNLYAHFTSETIFSSPSTQFDFEYSKESNYFTFAESSFILSTFSSNLFFSNNTLSTNSFLTSDLILPSKTYTSSSDNYVDTPRTSMGSSVSIISIPDYAVLIINFEMKILTNFTAGLSDENSIEFKTMKDLIVKELSKSQQNISAFINATVIGFTMGSVLVQAQFYFDKRNLDPRVEIIKIVQVNLIRYFDQHYDQVGSYNLDIYSFELNQVTSPQPTSSSSSFPAWLIILIIALIINIPLVLVIILLTWNLKKKRRVGSINSTSSNEHRAGGKHSTIELHNLQFTNDVVENMYRNEKGLNGIQSNQLFYGELRDEAIDENQENNEFKIPTYCK</sequence>
<dbReference type="SUPFAM" id="SSF82671">
    <property type="entry name" value="SEA domain"/>
    <property type="match status" value="1"/>
</dbReference>
<proteinExistence type="predicted"/>
<dbReference type="Proteomes" id="UP001652625">
    <property type="component" value="Chromosome 02"/>
</dbReference>
<evidence type="ECO:0000313" key="5">
    <source>
        <dbReference type="RefSeq" id="XP_065647108.1"/>
    </source>
</evidence>
<feature type="transmembrane region" description="Helical" evidence="1">
    <location>
        <begin position="253"/>
        <end position="275"/>
    </location>
</feature>
<name>A0ABM4BDS7_HYDVU</name>
<dbReference type="PROSITE" id="PS50024">
    <property type="entry name" value="SEA"/>
    <property type="match status" value="1"/>
</dbReference>
<dbReference type="InterPro" id="IPR000082">
    <property type="entry name" value="SEA_dom"/>
</dbReference>
<keyword evidence="1" id="KW-1133">Transmembrane helix</keyword>
<keyword evidence="3" id="KW-1185">Reference proteome</keyword>
<dbReference type="InterPro" id="IPR036364">
    <property type="entry name" value="SEA_dom_sf"/>
</dbReference>
<protein>
    <submittedName>
        <fullName evidence="4 5">Uncharacterized protein LOC101239463 isoform X2</fullName>
    </submittedName>
</protein>
<keyword evidence="1" id="KW-0472">Membrane</keyword>